<dbReference type="AlphaFoldDB" id="A0AAE1D7Q3"/>
<reference evidence="1" key="1">
    <citation type="journal article" date="2023" name="G3 (Bethesda)">
        <title>A reference genome for the long-term kleptoplast-retaining sea slug Elysia crispata morphotype clarki.</title>
        <authorList>
            <person name="Eastman K.E."/>
            <person name="Pendleton A.L."/>
            <person name="Shaikh M.A."/>
            <person name="Suttiyut T."/>
            <person name="Ogas R."/>
            <person name="Tomko P."/>
            <person name="Gavelis G."/>
            <person name="Widhalm J.R."/>
            <person name="Wisecaver J.H."/>
        </authorList>
    </citation>
    <scope>NUCLEOTIDE SEQUENCE</scope>
    <source>
        <strain evidence="1">ECLA1</strain>
    </source>
</reference>
<evidence type="ECO:0000313" key="1">
    <source>
        <dbReference type="EMBL" id="KAK3759463.1"/>
    </source>
</evidence>
<sequence>MSLWVTLRRDTSRASSTRVGFHVSGEQCRGLGVSNQLSSFVSPRFMSESGSYWGGNWWCMGWPTCVTKEGWSGLRGQNPWGDRAQLVVNHCRVILPPQSGSGDLQNGSYPPLTESLEAFKVTLRNLVKFVQPYKQLIPRVQVAGIRGHVRGVEPTGHEPCVDTRTLANCELF</sequence>
<name>A0AAE1D7Q3_9GAST</name>
<protein>
    <submittedName>
        <fullName evidence="1">Uncharacterized protein</fullName>
    </submittedName>
</protein>
<proteinExistence type="predicted"/>
<accession>A0AAE1D7Q3</accession>
<dbReference type="EMBL" id="JAWDGP010005120">
    <property type="protein sequence ID" value="KAK3759463.1"/>
    <property type="molecule type" value="Genomic_DNA"/>
</dbReference>
<keyword evidence="2" id="KW-1185">Reference proteome</keyword>
<comment type="caution">
    <text evidence="1">The sequence shown here is derived from an EMBL/GenBank/DDBJ whole genome shotgun (WGS) entry which is preliminary data.</text>
</comment>
<organism evidence="1 2">
    <name type="scientific">Elysia crispata</name>
    <name type="common">lettuce slug</name>
    <dbReference type="NCBI Taxonomy" id="231223"/>
    <lineage>
        <taxon>Eukaryota</taxon>
        <taxon>Metazoa</taxon>
        <taxon>Spiralia</taxon>
        <taxon>Lophotrochozoa</taxon>
        <taxon>Mollusca</taxon>
        <taxon>Gastropoda</taxon>
        <taxon>Heterobranchia</taxon>
        <taxon>Euthyneura</taxon>
        <taxon>Panpulmonata</taxon>
        <taxon>Sacoglossa</taxon>
        <taxon>Placobranchoidea</taxon>
        <taxon>Plakobranchidae</taxon>
        <taxon>Elysia</taxon>
    </lineage>
</organism>
<gene>
    <name evidence="1" type="ORF">RRG08_062610</name>
</gene>
<evidence type="ECO:0000313" key="2">
    <source>
        <dbReference type="Proteomes" id="UP001283361"/>
    </source>
</evidence>
<dbReference type="Proteomes" id="UP001283361">
    <property type="component" value="Unassembled WGS sequence"/>
</dbReference>